<dbReference type="EnsemblMetazoa" id="AALB006379-RA">
    <property type="protein sequence ID" value="AALB006379-PA"/>
    <property type="gene ID" value="AALB006379"/>
</dbReference>
<dbReference type="Gene3D" id="2.10.25.10">
    <property type="entry name" value="Laminin"/>
    <property type="match status" value="7"/>
</dbReference>
<evidence type="ECO:0000313" key="12">
    <source>
        <dbReference type="Proteomes" id="UP000069272"/>
    </source>
</evidence>
<dbReference type="InterPro" id="IPR013032">
    <property type="entry name" value="EGF-like_CS"/>
</dbReference>
<dbReference type="Pfam" id="PF07645">
    <property type="entry name" value="EGF_CA"/>
    <property type="match status" value="3"/>
</dbReference>
<accession>A0A182FIN4</accession>
<evidence type="ECO:0000259" key="10">
    <source>
        <dbReference type="PROSITE" id="PS50026"/>
    </source>
</evidence>
<dbReference type="InterPro" id="IPR001881">
    <property type="entry name" value="EGF-like_Ca-bd_dom"/>
</dbReference>
<keyword evidence="3 9" id="KW-0245">EGF-like domain</keyword>
<dbReference type="Proteomes" id="UP000069272">
    <property type="component" value="Chromosome X"/>
</dbReference>
<keyword evidence="7 9" id="KW-1015">Disulfide bond</keyword>
<protein>
    <recommendedName>
        <fullName evidence="10">EGF-like domain-containing protein</fullName>
    </recommendedName>
</protein>
<keyword evidence="2" id="KW-1003">Cell membrane</keyword>
<keyword evidence="12" id="KW-1185">Reference proteome</keyword>
<keyword evidence="5" id="KW-0677">Repeat</keyword>
<evidence type="ECO:0000313" key="11">
    <source>
        <dbReference type="EnsemblMetazoa" id="AALB006379-PA"/>
    </source>
</evidence>
<dbReference type="InterPro" id="IPR000152">
    <property type="entry name" value="EGF-type_Asp/Asn_hydroxyl_site"/>
</dbReference>
<dbReference type="Pfam" id="PF00008">
    <property type="entry name" value="EGF"/>
    <property type="match status" value="3"/>
</dbReference>
<feature type="disulfide bond" evidence="9">
    <location>
        <begin position="316"/>
        <end position="325"/>
    </location>
</feature>
<evidence type="ECO:0000256" key="2">
    <source>
        <dbReference type="ARBA" id="ARBA00022475"/>
    </source>
</evidence>
<feature type="domain" description="EGF-like" evidence="10">
    <location>
        <begin position="65"/>
        <end position="106"/>
    </location>
</feature>
<keyword evidence="8" id="KW-0325">Glycoprotein</keyword>
<dbReference type="InterPro" id="IPR053119">
    <property type="entry name" value="Cubilin_domain"/>
</dbReference>
<dbReference type="FunFam" id="2.10.25.10:FF:000109">
    <property type="entry name" value="Notch homolog 4, [Drosophila]"/>
    <property type="match status" value="1"/>
</dbReference>
<comment type="caution">
    <text evidence="9">Lacks conserved residue(s) required for the propagation of feature annotation.</text>
</comment>
<sequence>MSKRMDLLARVVSSVERRVETLQQSLRTDHCTSGPCQNGGTCLNAYNSFHCLCPSGWQGQTCAKDVNECERLAGTELGCQNGATCQNQPWGYSCLCSDGWRGVHCNARTQDCAMAGAELCGNGICVQSRHGGYRCVCEPGWKTNGLTPACTVDVDECAEGSGFHCSREPAVPCINLPGSFTCGPCPAGYSGSGFYCADIDECETDNGGCSTAPSVACINTWGSFRCGSCPAGYAGDGRTCVAQATRCLPDQCHTMARCVDYGAVPGCVCLPGYTGTGYGSSGCARLDAPENPCASAPCQNGGTCVRLNETSFSCHCPAGTDLPHCRAPSPCDSSPCQNGGTCGQLGPGGGHLVCRCPSGYSGLHCQTVVQQCDSERYQLAGTLRYPEINETALNRTSRCAWLIKTNETFTL</sequence>
<organism evidence="11 12">
    <name type="scientific">Anopheles albimanus</name>
    <name type="common">New world malaria mosquito</name>
    <dbReference type="NCBI Taxonomy" id="7167"/>
    <lineage>
        <taxon>Eukaryota</taxon>
        <taxon>Metazoa</taxon>
        <taxon>Ecdysozoa</taxon>
        <taxon>Arthropoda</taxon>
        <taxon>Hexapoda</taxon>
        <taxon>Insecta</taxon>
        <taxon>Pterygota</taxon>
        <taxon>Neoptera</taxon>
        <taxon>Endopterygota</taxon>
        <taxon>Diptera</taxon>
        <taxon>Nematocera</taxon>
        <taxon>Culicoidea</taxon>
        <taxon>Culicidae</taxon>
        <taxon>Anophelinae</taxon>
        <taxon>Anopheles</taxon>
    </lineage>
</organism>
<dbReference type="SUPFAM" id="SSF57196">
    <property type="entry name" value="EGF/Laminin"/>
    <property type="match status" value="4"/>
</dbReference>
<dbReference type="PANTHER" id="PTHR47761">
    <property type="entry name" value="C-TYPE LECTIN-RELATED"/>
    <property type="match status" value="1"/>
</dbReference>
<dbReference type="VEuPathDB" id="VectorBase:AALB20_029173"/>
<evidence type="ECO:0000256" key="1">
    <source>
        <dbReference type="ARBA" id="ARBA00004236"/>
    </source>
</evidence>
<dbReference type="STRING" id="7167.A0A182FIN4"/>
<dbReference type="InterPro" id="IPR018097">
    <property type="entry name" value="EGF_Ca-bd_CS"/>
</dbReference>
<evidence type="ECO:0000256" key="6">
    <source>
        <dbReference type="ARBA" id="ARBA00023136"/>
    </source>
</evidence>
<evidence type="ECO:0000256" key="3">
    <source>
        <dbReference type="ARBA" id="ARBA00022536"/>
    </source>
</evidence>
<evidence type="ECO:0000256" key="8">
    <source>
        <dbReference type="ARBA" id="ARBA00023180"/>
    </source>
</evidence>
<dbReference type="PANTHER" id="PTHR47761:SF1">
    <property type="entry name" value="C-TYPE LECTIN-RELATED"/>
    <property type="match status" value="1"/>
</dbReference>
<dbReference type="GO" id="GO:0005886">
    <property type="term" value="C:plasma membrane"/>
    <property type="evidence" value="ECO:0007669"/>
    <property type="project" value="UniProtKB-SubCell"/>
</dbReference>
<dbReference type="VEuPathDB" id="VectorBase:AALB006379"/>
<comment type="subcellular location">
    <subcellularLocation>
        <location evidence="1">Cell membrane</location>
    </subcellularLocation>
</comment>
<dbReference type="AlphaFoldDB" id="A0A182FIN4"/>
<keyword evidence="4" id="KW-0732">Signal</keyword>
<evidence type="ECO:0000256" key="7">
    <source>
        <dbReference type="ARBA" id="ARBA00023157"/>
    </source>
</evidence>
<keyword evidence="6" id="KW-0472">Membrane</keyword>
<reference evidence="11" key="2">
    <citation type="submission" date="2022-08" db="UniProtKB">
        <authorList>
            <consortium name="EnsemblMetazoa"/>
        </authorList>
    </citation>
    <scope>IDENTIFICATION</scope>
    <source>
        <strain evidence="11">STECLA/ALBI9_A</strain>
    </source>
</reference>
<dbReference type="SUPFAM" id="SSF57184">
    <property type="entry name" value="Growth factor receptor domain"/>
    <property type="match status" value="1"/>
</dbReference>
<dbReference type="SMART" id="SM00179">
    <property type="entry name" value="EGF_CA"/>
    <property type="match status" value="6"/>
</dbReference>
<dbReference type="FunFam" id="2.10.25.10:FF:000260">
    <property type="entry name" value="Notch receptor 4"/>
    <property type="match status" value="1"/>
</dbReference>
<reference evidence="11 12" key="1">
    <citation type="journal article" date="2017" name="G3 (Bethesda)">
        <title>The Physical Genome Mapping of Anopheles albimanus Corrected Scaffold Misassemblies and Identified Interarm Rearrangements in Genus Anopheles.</title>
        <authorList>
            <person name="Artemov G.N."/>
            <person name="Peery A.N."/>
            <person name="Jiang X."/>
            <person name="Tu Z."/>
            <person name="Stegniy V.N."/>
            <person name="Sharakhova M.V."/>
            <person name="Sharakhov I.V."/>
        </authorList>
    </citation>
    <scope>NUCLEOTIDE SEQUENCE [LARGE SCALE GENOMIC DNA]</scope>
    <source>
        <strain evidence="11 12">ALBI9_A</strain>
    </source>
</reference>
<feature type="disulfide bond" evidence="9">
    <location>
        <begin position="356"/>
        <end position="365"/>
    </location>
</feature>
<dbReference type="GO" id="GO:0005509">
    <property type="term" value="F:calcium ion binding"/>
    <property type="evidence" value="ECO:0007669"/>
    <property type="project" value="InterPro"/>
</dbReference>
<feature type="domain" description="EGF-like" evidence="10">
    <location>
        <begin position="27"/>
        <end position="63"/>
    </location>
</feature>
<proteinExistence type="predicted"/>
<dbReference type="PROSITE" id="PS00022">
    <property type="entry name" value="EGF_1"/>
    <property type="match status" value="3"/>
</dbReference>
<dbReference type="FunFam" id="2.10.25.10:FF:000118">
    <property type="entry name" value="protein delta homolog 2"/>
    <property type="match status" value="1"/>
</dbReference>
<feature type="domain" description="EGF-like" evidence="10">
    <location>
        <begin position="289"/>
        <end position="326"/>
    </location>
</feature>
<dbReference type="PROSITE" id="PS50026">
    <property type="entry name" value="EGF_3"/>
    <property type="match status" value="4"/>
</dbReference>
<dbReference type="CDD" id="cd00054">
    <property type="entry name" value="EGF_CA"/>
    <property type="match status" value="3"/>
</dbReference>
<dbReference type="InterPro" id="IPR000742">
    <property type="entry name" value="EGF"/>
</dbReference>
<dbReference type="PROSITE" id="PS01186">
    <property type="entry name" value="EGF_2"/>
    <property type="match status" value="4"/>
</dbReference>
<feature type="disulfide bond" evidence="9">
    <location>
        <begin position="96"/>
        <end position="105"/>
    </location>
</feature>
<dbReference type="Pfam" id="PF12661">
    <property type="entry name" value="hEGF"/>
    <property type="match status" value="1"/>
</dbReference>
<evidence type="ECO:0000256" key="4">
    <source>
        <dbReference type="ARBA" id="ARBA00022729"/>
    </source>
</evidence>
<dbReference type="SMART" id="SM00181">
    <property type="entry name" value="EGF"/>
    <property type="match status" value="8"/>
</dbReference>
<evidence type="ECO:0000256" key="9">
    <source>
        <dbReference type="PROSITE-ProRule" id="PRU00076"/>
    </source>
</evidence>
<dbReference type="FunFam" id="2.10.25.10:FF:000379">
    <property type="entry name" value="Cubilin"/>
    <property type="match status" value="1"/>
</dbReference>
<dbReference type="PROSITE" id="PS01187">
    <property type="entry name" value="EGF_CA"/>
    <property type="match status" value="2"/>
</dbReference>
<feature type="disulfide bond" evidence="9">
    <location>
        <begin position="53"/>
        <end position="62"/>
    </location>
</feature>
<dbReference type="PRINTS" id="PR00010">
    <property type="entry name" value="EGFBLOOD"/>
</dbReference>
<dbReference type="PROSITE" id="PS00010">
    <property type="entry name" value="ASX_HYDROXYL"/>
    <property type="match status" value="2"/>
</dbReference>
<dbReference type="InterPro" id="IPR009030">
    <property type="entry name" value="Growth_fac_rcpt_cys_sf"/>
</dbReference>
<evidence type="ECO:0000256" key="5">
    <source>
        <dbReference type="ARBA" id="ARBA00022737"/>
    </source>
</evidence>
<dbReference type="InterPro" id="IPR049883">
    <property type="entry name" value="NOTCH1_EGF-like"/>
</dbReference>
<feature type="domain" description="EGF-like" evidence="10">
    <location>
        <begin position="327"/>
        <end position="366"/>
    </location>
</feature>
<name>A0A182FIN4_ANOAL</name>